<reference evidence="8" key="1">
    <citation type="journal article" date="2015" name="Fish Shellfish Immunol.">
        <title>An updated molecular basis for mussel immunity.</title>
        <authorList>
            <person name="Gerdol M."/>
            <person name="Venier P."/>
        </authorList>
    </citation>
    <scope>NUCLEOTIDE SEQUENCE</scope>
</reference>
<feature type="domain" description="THD" evidence="7">
    <location>
        <begin position="184"/>
        <end position="341"/>
    </location>
</feature>
<organism evidence="8">
    <name type="scientific">Mytilus galloprovincialis</name>
    <name type="common">Mediterranean mussel</name>
    <dbReference type="NCBI Taxonomy" id="29158"/>
    <lineage>
        <taxon>Eukaryota</taxon>
        <taxon>Metazoa</taxon>
        <taxon>Spiralia</taxon>
        <taxon>Lophotrochozoa</taxon>
        <taxon>Mollusca</taxon>
        <taxon>Bivalvia</taxon>
        <taxon>Autobranchia</taxon>
        <taxon>Pteriomorphia</taxon>
        <taxon>Mytilida</taxon>
        <taxon>Mytiloidea</taxon>
        <taxon>Mytilidae</taxon>
        <taxon>Mytilinae</taxon>
        <taxon>Mytilus</taxon>
    </lineage>
</organism>
<dbReference type="AlphaFoldDB" id="A0A0C5PT97"/>
<dbReference type="SMART" id="SM00207">
    <property type="entry name" value="TNF"/>
    <property type="match status" value="1"/>
</dbReference>
<dbReference type="CDD" id="cd00184">
    <property type="entry name" value="TNF"/>
    <property type="match status" value="1"/>
</dbReference>
<evidence type="ECO:0000256" key="6">
    <source>
        <dbReference type="SAM" id="Phobius"/>
    </source>
</evidence>
<keyword evidence="3" id="KW-0202">Cytokine</keyword>
<dbReference type="GO" id="GO:0016020">
    <property type="term" value="C:membrane"/>
    <property type="evidence" value="ECO:0007669"/>
    <property type="project" value="UniProtKB-SubCell"/>
</dbReference>
<dbReference type="Gene3D" id="2.60.120.40">
    <property type="match status" value="1"/>
</dbReference>
<feature type="compositionally biased region" description="Polar residues" evidence="5">
    <location>
        <begin position="20"/>
        <end position="29"/>
    </location>
</feature>
<dbReference type="GO" id="GO:0005164">
    <property type="term" value="F:tumor necrosis factor receptor binding"/>
    <property type="evidence" value="ECO:0007669"/>
    <property type="project" value="InterPro"/>
</dbReference>
<evidence type="ECO:0000313" key="10">
    <source>
        <dbReference type="Proteomes" id="UP000596742"/>
    </source>
</evidence>
<keyword evidence="6" id="KW-1133">Transmembrane helix</keyword>
<dbReference type="PANTHER" id="PTHR11471:SF13">
    <property type="entry name" value="TNF FAMILY PROFILE DOMAIN-CONTAINING PROTEIN"/>
    <property type="match status" value="1"/>
</dbReference>
<dbReference type="EMBL" id="KP125941">
    <property type="protein sequence ID" value="AJQ21536.1"/>
    <property type="molecule type" value="mRNA"/>
</dbReference>
<evidence type="ECO:0000256" key="3">
    <source>
        <dbReference type="ARBA" id="ARBA00022514"/>
    </source>
</evidence>
<dbReference type="GO" id="GO:0005125">
    <property type="term" value="F:cytokine activity"/>
    <property type="evidence" value="ECO:0007669"/>
    <property type="project" value="UniProtKB-KW"/>
</dbReference>
<reference evidence="9" key="2">
    <citation type="submission" date="2018-11" db="EMBL/GenBank/DDBJ databases">
        <authorList>
            <person name="Alioto T."/>
            <person name="Alioto T."/>
        </authorList>
    </citation>
    <scope>NUCLEOTIDE SEQUENCE</scope>
</reference>
<evidence type="ECO:0000313" key="8">
    <source>
        <dbReference type="EMBL" id="AJQ21536.1"/>
    </source>
</evidence>
<proteinExistence type="evidence at transcript level"/>
<dbReference type="EMBL" id="UYJE01006278">
    <property type="protein sequence ID" value="VDI44570.1"/>
    <property type="molecule type" value="Genomic_DNA"/>
</dbReference>
<sequence>MSEPEHVDSSSEVLLRGGTKPNNLNNFSNGRSTGAMEKYSLDYQNLEMECIRLRKYLFGLTAVVVAGGLILVVTISVLFGKLSHDLVHHSHQPKVGEQIAKILETEELCVPCDSVRLGPSEDEDRMLDAFIRRSKPTGEECCVEKPKQLLAVLELFIEKRLREEMARGTIRPAHQSTHSKNVTYAAHLMGYNRRNEQPGVPGNQFSIPKWIHREDLAFTNGVDYRNGRLVVPEDGLFYVYSHVSFAENFGHSSSLDARSNSNSLSHYLYRYNIIYRNGGEELLLMNSLTKCWDENKQFGEYSSYLGALFKLRRGDELFVKVSNLTIIATNHKINTFGFFRVGDFL</sequence>
<dbReference type="OrthoDB" id="5980568at2759"/>
<evidence type="ECO:0000256" key="4">
    <source>
        <dbReference type="ARBA" id="ARBA00023136"/>
    </source>
</evidence>
<dbReference type="InterPro" id="IPR006052">
    <property type="entry name" value="TNF_dom"/>
</dbReference>
<keyword evidence="10" id="KW-1185">Reference proteome</keyword>
<evidence type="ECO:0000256" key="2">
    <source>
        <dbReference type="ARBA" id="ARBA00008670"/>
    </source>
</evidence>
<protein>
    <submittedName>
        <fullName evidence="8">TNF ligand-like 2</fullName>
    </submittedName>
    <submittedName>
        <fullName evidence="9">Tumor necrosis factor ligand superfamily member 11</fullName>
    </submittedName>
</protein>
<dbReference type="PROSITE" id="PS50049">
    <property type="entry name" value="THD_2"/>
    <property type="match status" value="1"/>
</dbReference>
<keyword evidence="4 6" id="KW-0472">Membrane</keyword>
<gene>
    <name evidence="9" type="ORF">MGAL_10B025529</name>
</gene>
<evidence type="ECO:0000256" key="1">
    <source>
        <dbReference type="ARBA" id="ARBA00004370"/>
    </source>
</evidence>
<comment type="subcellular location">
    <subcellularLocation>
        <location evidence="1">Membrane</location>
    </subcellularLocation>
</comment>
<evidence type="ECO:0000259" key="7">
    <source>
        <dbReference type="PROSITE" id="PS50049"/>
    </source>
</evidence>
<dbReference type="SUPFAM" id="SSF49842">
    <property type="entry name" value="TNF-like"/>
    <property type="match status" value="1"/>
</dbReference>
<dbReference type="InterPro" id="IPR008983">
    <property type="entry name" value="Tumour_necrosis_fac-like_dom"/>
</dbReference>
<evidence type="ECO:0000313" key="9">
    <source>
        <dbReference type="EMBL" id="VDI44570.1"/>
    </source>
</evidence>
<keyword evidence="6" id="KW-0812">Transmembrane</keyword>
<name>A0A0C5PT97_MYTGA</name>
<dbReference type="Pfam" id="PF00229">
    <property type="entry name" value="TNF"/>
    <property type="match status" value="1"/>
</dbReference>
<feature type="region of interest" description="Disordered" evidence="5">
    <location>
        <begin position="1"/>
        <end position="29"/>
    </location>
</feature>
<comment type="similarity">
    <text evidence="2">Belongs to the tumor necrosis factor family.</text>
</comment>
<dbReference type="PANTHER" id="PTHR11471">
    <property type="entry name" value="TUMOR NECROSIS FACTOR FAMILY MEMBER"/>
    <property type="match status" value="1"/>
</dbReference>
<feature type="transmembrane region" description="Helical" evidence="6">
    <location>
        <begin position="56"/>
        <end position="79"/>
    </location>
</feature>
<dbReference type="Proteomes" id="UP000596742">
    <property type="component" value="Unassembled WGS sequence"/>
</dbReference>
<accession>A0A0C5PT97</accession>
<dbReference type="GO" id="GO:0005615">
    <property type="term" value="C:extracellular space"/>
    <property type="evidence" value="ECO:0007669"/>
    <property type="project" value="UniProtKB-KW"/>
</dbReference>
<evidence type="ECO:0000256" key="5">
    <source>
        <dbReference type="SAM" id="MobiDB-lite"/>
    </source>
</evidence>
<dbReference type="GO" id="GO:0006955">
    <property type="term" value="P:immune response"/>
    <property type="evidence" value="ECO:0007669"/>
    <property type="project" value="InterPro"/>
</dbReference>